<name>A0A2L1UPR6_9GAMM</name>
<comment type="function">
    <text evidence="6">Also exhibits azoreductase activity. Catalyzes the reductive cleavage of the azo bond in aromatic azo compounds to the corresponding amines.</text>
</comment>
<keyword evidence="4 6" id="KW-0520">NAD</keyword>
<protein>
    <recommendedName>
        <fullName evidence="6">FMN dependent NADH:quinone oxidoreductase</fullName>
        <ecNumber evidence="6">1.6.5.-</ecNumber>
    </recommendedName>
    <alternativeName>
        <fullName evidence="6">Azo-dye reductase</fullName>
    </alternativeName>
    <alternativeName>
        <fullName evidence="6">FMN-dependent NADH-azo compound oxidoreductase</fullName>
    </alternativeName>
    <alternativeName>
        <fullName evidence="6">FMN-dependent NADH-azoreductase</fullName>
        <ecNumber evidence="6">1.7.1.17</ecNumber>
    </alternativeName>
</protein>
<evidence type="ECO:0000256" key="5">
    <source>
        <dbReference type="ARBA" id="ARBA00048542"/>
    </source>
</evidence>
<dbReference type="EMBL" id="CP019062">
    <property type="protein sequence ID" value="AVF34924.1"/>
    <property type="molecule type" value="Genomic_DNA"/>
</dbReference>
<comment type="catalytic activity">
    <reaction evidence="5">
        <text>N,N-dimethyl-1,4-phenylenediamine + anthranilate + 2 NAD(+) = 2-(4-dimethylaminophenyl)diazenylbenzoate + 2 NADH + 2 H(+)</text>
        <dbReference type="Rhea" id="RHEA:55872"/>
        <dbReference type="ChEBI" id="CHEBI:15378"/>
        <dbReference type="ChEBI" id="CHEBI:15783"/>
        <dbReference type="ChEBI" id="CHEBI:16567"/>
        <dbReference type="ChEBI" id="CHEBI:57540"/>
        <dbReference type="ChEBI" id="CHEBI:57945"/>
        <dbReference type="ChEBI" id="CHEBI:71579"/>
        <dbReference type="EC" id="1.7.1.17"/>
    </reaction>
    <physiologicalReaction direction="right-to-left" evidence="5">
        <dbReference type="Rhea" id="RHEA:55874"/>
    </physiologicalReaction>
</comment>
<gene>
    <name evidence="6" type="primary">azoR</name>
    <name evidence="8" type="ORF">BV494_08240</name>
</gene>
<keyword evidence="9" id="KW-1185">Reference proteome</keyword>
<dbReference type="OrthoDB" id="9787136at2"/>
<evidence type="ECO:0000256" key="2">
    <source>
        <dbReference type="ARBA" id="ARBA00022643"/>
    </source>
</evidence>
<dbReference type="InterPro" id="IPR023048">
    <property type="entry name" value="NADH:quinone_OxRdtase_FMN_depd"/>
</dbReference>
<dbReference type="SUPFAM" id="SSF52218">
    <property type="entry name" value="Flavoproteins"/>
    <property type="match status" value="1"/>
</dbReference>
<organism evidence="8 9">
    <name type="scientific">Rahnella sikkimica</name>
    <dbReference type="NCBI Taxonomy" id="1805933"/>
    <lineage>
        <taxon>Bacteria</taxon>
        <taxon>Pseudomonadati</taxon>
        <taxon>Pseudomonadota</taxon>
        <taxon>Gammaproteobacteria</taxon>
        <taxon>Enterobacterales</taxon>
        <taxon>Yersiniaceae</taxon>
        <taxon>Rahnella</taxon>
    </lineage>
</organism>
<dbReference type="GO" id="GO:0010181">
    <property type="term" value="F:FMN binding"/>
    <property type="evidence" value="ECO:0007669"/>
    <property type="project" value="UniProtKB-UniRule"/>
</dbReference>
<accession>A0A2L1UPR6</accession>
<dbReference type="PANTHER" id="PTHR43741:SF4">
    <property type="entry name" value="FMN-DEPENDENT NADH:QUINONE OXIDOREDUCTASE"/>
    <property type="match status" value="1"/>
</dbReference>
<dbReference type="InterPro" id="IPR003680">
    <property type="entry name" value="Flavodoxin_fold"/>
</dbReference>
<dbReference type="RefSeq" id="WP_104922440.1">
    <property type="nucleotide sequence ID" value="NZ_CP019062.1"/>
</dbReference>
<dbReference type="Proteomes" id="UP000239197">
    <property type="component" value="Chromosome"/>
</dbReference>
<sequence length="217" mass="24334">MKILHVDASSKFHQWSNSRALGRYFFEQLEQQGTDIEIDYLDVTQEVQPHISAEFVQATYTPEDQRTDRMREVLADSDALCKRVMEADALVCAMPMYNWTIPSTFKTFIDNIVRTNITYDLHADGTTRGNLGDKKVLFITTRGADLGEGSPYAAMDSMTPVLRNAFLFMGVENPWFVDAQPLQFSDEAAREAGLAKARSELDAVSCEWAESVAVTAS</sequence>
<keyword evidence="3 6" id="KW-0560">Oxidoreductase</keyword>
<keyword evidence="1 6" id="KW-0285">Flavoprotein</keyword>
<dbReference type="EC" id="1.6.5.-" evidence="6"/>
<evidence type="ECO:0000256" key="6">
    <source>
        <dbReference type="HAMAP-Rule" id="MF_01216"/>
    </source>
</evidence>
<comment type="similarity">
    <text evidence="6">Belongs to the azoreductase type 1 family.</text>
</comment>
<dbReference type="GO" id="GO:0016655">
    <property type="term" value="F:oxidoreductase activity, acting on NAD(P)H, quinone or similar compound as acceptor"/>
    <property type="evidence" value="ECO:0007669"/>
    <property type="project" value="InterPro"/>
</dbReference>
<dbReference type="PANTHER" id="PTHR43741">
    <property type="entry name" value="FMN-DEPENDENT NADH-AZOREDUCTASE 1"/>
    <property type="match status" value="1"/>
</dbReference>
<dbReference type="Gene3D" id="3.40.50.360">
    <property type="match status" value="1"/>
</dbReference>
<dbReference type="GO" id="GO:0009055">
    <property type="term" value="F:electron transfer activity"/>
    <property type="evidence" value="ECO:0007669"/>
    <property type="project" value="UniProtKB-UniRule"/>
</dbReference>
<dbReference type="GO" id="GO:0016652">
    <property type="term" value="F:oxidoreductase activity, acting on NAD(P)H as acceptor"/>
    <property type="evidence" value="ECO:0007669"/>
    <property type="project" value="UniProtKB-UniRule"/>
</dbReference>
<feature type="domain" description="Flavodoxin-like fold" evidence="7">
    <location>
        <begin position="1"/>
        <end position="202"/>
    </location>
</feature>
<comment type="caution">
    <text evidence="6">Lacks conserved residue(s) required for the propagation of feature annotation.</text>
</comment>
<dbReference type="Pfam" id="PF02525">
    <property type="entry name" value="Flavodoxin_2"/>
    <property type="match status" value="1"/>
</dbReference>
<evidence type="ECO:0000256" key="3">
    <source>
        <dbReference type="ARBA" id="ARBA00023002"/>
    </source>
</evidence>
<comment type="function">
    <text evidence="6">Quinone reductase that provides resistance to thiol-specific stress caused by electrophilic quinones.</text>
</comment>
<dbReference type="HAMAP" id="MF_01216">
    <property type="entry name" value="Azoreductase_type1"/>
    <property type="match status" value="1"/>
</dbReference>
<feature type="binding site" evidence="6">
    <location>
        <position position="9"/>
    </location>
    <ligand>
        <name>FMN</name>
        <dbReference type="ChEBI" id="CHEBI:58210"/>
    </ligand>
</feature>
<dbReference type="KEGG" id="rox:BV494_08240"/>
<dbReference type="InterPro" id="IPR050104">
    <property type="entry name" value="FMN-dep_NADH:Q_OxRdtase_AzoR1"/>
</dbReference>
<evidence type="ECO:0000259" key="7">
    <source>
        <dbReference type="Pfam" id="PF02525"/>
    </source>
</evidence>
<keyword evidence="2 6" id="KW-0288">FMN</keyword>
<evidence type="ECO:0000256" key="4">
    <source>
        <dbReference type="ARBA" id="ARBA00023027"/>
    </source>
</evidence>
<evidence type="ECO:0000256" key="1">
    <source>
        <dbReference type="ARBA" id="ARBA00022630"/>
    </source>
</evidence>
<dbReference type="AlphaFoldDB" id="A0A2L1UPR6"/>
<comment type="cofactor">
    <cofactor evidence="6">
        <name>FMN</name>
        <dbReference type="ChEBI" id="CHEBI:58210"/>
    </cofactor>
    <text evidence="6">Binds 1 FMN per subunit.</text>
</comment>
<reference evidence="9" key="1">
    <citation type="submission" date="2017-01" db="EMBL/GenBank/DDBJ databases">
        <title>Genome sequence of Rouxiella sp. ERMR1:05.</title>
        <authorList>
            <person name="Kumar R."/>
            <person name="Singh D."/>
            <person name="Kumar S."/>
        </authorList>
    </citation>
    <scope>NUCLEOTIDE SEQUENCE [LARGE SCALE GENOMIC DNA]</scope>
    <source>
        <strain evidence="9">ERMR1:05</strain>
    </source>
</reference>
<evidence type="ECO:0000313" key="9">
    <source>
        <dbReference type="Proteomes" id="UP000239197"/>
    </source>
</evidence>
<proteinExistence type="inferred from homology"/>
<dbReference type="InterPro" id="IPR029039">
    <property type="entry name" value="Flavoprotein-like_sf"/>
</dbReference>
<dbReference type="EC" id="1.7.1.17" evidence="6"/>
<comment type="catalytic activity">
    <reaction evidence="6">
        <text>2 a quinone + NADH + H(+) = 2 a 1,4-benzosemiquinone + NAD(+)</text>
        <dbReference type="Rhea" id="RHEA:65952"/>
        <dbReference type="ChEBI" id="CHEBI:15378"/>
        <dbReference type="ChEBI" id="CHEBI:57540"/>
        <dbReference type="ChEBI" id="CHEBI:57945"/>
        <dbReference type="ChEBI" id="CHEBI:132124"/>
        <dbReference type="ChEBI" id="CHEBI:134225"/>
    </reaction>
</comment>
<comment type="subunit">
    <text evidence="6">Homodimer.</text>
</comment>
<feature type="binding site" evidence="6">
    <location>
        <begin position="16"/>
        <end position="18"/>
    </location>
    <ligand>
        <name>FMN</name>
        <dbReference type="ChEBI" id="CHEBI:58210"/>
    </ligand>
</feature>
<evidence type="ECO:0000313" key="8">
    <source>
        <dbReference type="EMBL" id="AVF34924.1"/>
    </source>
</evidence>